<evidence type="ECO:0000256" key="2">
    <source>
        <dbReference type="ARBA" id="ARBA00012438"/>
    </source>
</evidence>
<feature type="transmembrane region" description="Helical" evidence="10">
    <location>
        <begin position="34"/>
        <end position="54"/>
    </location>
</feature>
<keyword evidence="7" id="KW-0067">ATP-binding</keyword>
<feature type="region of interest" description="Disordered" evidence="9">
    <location>
        <begin position="424"/>
        <end position="503"/>
    </location>
</feature>
<reference evidence="13 14" key="1">
    <citation type="submission" date="2016-08" db="EMBL/GenBank/DDBJ databases">
        <title>Genome sequence of Clavibacter michiganensis spp strain CFBP7494.</title>
        <authorList>
            <person name="Thapa S.P."/>
            <person name="Coaker G."/>
            <person name="Jacques M.-A."/>
        </authorList>
    </citation>
    <scope>NUCLEOTIDE SEQUENCE [LARGE SCALE GENOMIC DNA]</scope>
    <source>
        <strain evidence="13">CFBP7494</strain>
    </source>
</reference>
<feature type="transmembrane region" description="Helical" evidence="10">
    <location>
        <begin position="93"/>
        <end position="112"/>
    </location>
</feature>
<feature type="transmembrane region" description="Helical" evidence="10">
    <location>
        <begin position="61"/>
        <end position="81"/>
    </location>
</feature>
<evidence type="ECO:0000259" key="11">
    <source>
        <dbReference type="Pfam" id="PF02518"/>
    </source>
</evidence>
<evidence type="ECO:0000256" key="3">
    <source>
        <dbReference type="ARBA" id="ARBA00022553"/>
    </source>
</evidence>
<dbReference type="InterPro" id="IPR011712">
    <property type="entry name" value="Sig_transdc_His_kin_sub3_dim/P"/>
</dbReference>
<keyword evidence="6 13" id="KW-0418">Kinase</keyword>
<dbReference type="GO" id="GO:0005524">
    <property type="term" value="F:ATP binding"/>
    <property type="evidence" value="ECO:0007669"/>
    <property type="project" value="UniProtKB-KW"/>
</dbReference>
<dbReference type="Gene3D" id="3.30.565.10">
    <property type="entry name" value="Histidine kinase-like ATPase, C-terminal domain"/>
    <property type="match status" value="1"/>
</dbReference>
<feature type="transmembrane region" description="Helical" evidence="10">
    <location>
        <begin position="12"/>
        <end position="28"/>
    </location>
</feature>
<keyword evidence="4" id="KW-0808">Transferase</keyword>
<gene>
    <name evidence="13" type="primary">desK_1</name>
    <name evidence="13" type="ORF">BFL34_00394</name>
</gene>
<feature type="region of interest" description="Disordered" evidence="9">
    <location>
        <begin position="360"/>
        <end position="386"/>
    </location>
</feature>
<evidence type="ECO:0000256" key="8">
    <source>
        <dbReference type="ARBA" id="ARBA00023012"/>
    </source>
</evidence>
<dbReference type="InterPro" id="IPR003594">
    <property type="entry name" value="HATPase_dom"/>
</dbReference>
<keyword evidence="5" id="KW-0547">Nucleotide-binding</keyword>
<feature type="domain" description="Histidine kinase/HSP90-like ATPase" evidence="11">
    <location>
        <begin position="321"/>
        <end position="423"/>
    </location>
</feature>
<dbReference type="PANTHER" id="PTHR24421:SF10">
    <property type="entry name" value="NITRATE_NITRITE SENSOR PROTEIN NARQ"/>
    <property type="match status" value="1"/>
</dbReference>
<dbReference type="Gene3D" id="1.20.5.1930">
    <property type="match status" value="1"/>
</dbReference>
<dbReference type="InterPro" id="IPR036890">
    <property type="entry name" value="HATPase_C_sf"/>
</dbReference>
<dbReference type="CDD" id="cd16917">
    <property type="entry name" value="HATPase_UhpB-NarQ-NarX-like"/>
    <property type="match status" value="1"/>
</dbReference>
<keyword evidence="10" id="KW-0472">Membrane</keyword>
<dbReference type="Proteomes" id="UP000194837">
    <property type="component" value="Unassembled WGS sequence"/>
</dbReference>
<comment type="catalytic activity">
    <reaction evidence="1">
        <text>ATP + protein L-histidine = ADP + protein N-phospho-L-histidine.</text>
        <dbReference type="EC" id="2.7.13.3"/>
    </reaction>
</comment>
<feature type="transmembrane region" description="Helical" evidence="10">
    <location>
        <begin position="161"/>
        <end position="185"/>
    </location>
</feature>
<keyword evidence="10" id="KW-0812">Transmembrane</keyword>
<organism evidence="13 14">
    <name type="scientific">Clavibacter michiganensis</name>
    <dbReference type="NCBI Taxonomy" id="28447"/>
    <lineage>
        <taxon>Bacteria</taxon>
        <taxon>Bacillati</taxon>
        <taxon>Actinomycetota</taxon>
        <taxon>Actinomycetes</taxon>
        <taxon>Micrococcales</taxon>
        <taxon>Microbacteriaceae</taxon>
        <taxon>Clavibacter</taxon>
    </lineage>
</organism>
<protein>
    <recommendedName>
        <fullName evidence="2">histidine kinase</fullName>
        <ecNumber evidence="2">2.7.13.3</ecNumber>
    </recommendedName>
</protein>
<dbReference type="GO" id="GO:0000155">
    <property type="term" value="F:phosphorelay sensor kinase activity"/>
    <property type="evidence" value="ECO:0007669"/>
    <property type="project" value="InterPro"/>
</dbReference>
<dbReference type="SUPFAM" id="SSF55874">
    <property type="entry name" value="ATPase domain of HSP90 chaperone/DNA topoisomerase II/histidine kinase"/>
    <property type="match status" value="1"/>
</dbReference>
<dbReference type="GO" id="GO:0046983">
    <property type="term" value="F:protein dimerization activity"/>
    <property type="evidence" value="ECO:0007669"/>
    <property type="project" value="InterPro"/>
</dbReference>
<evidence type="ECO:0000256" key="10">
    <source>
        <dbReference type="SAM" id="Phobius"/>
    </source>
</evidence>
<evidence type="ECO:0000313" key="14">
    <source>
        <dbReference type="Proteomes" id="UP000194837"/>
    </source>
</evidence>
<evidence type="ECO:0000256" key="1">
    <source>
        <dbReference type="ARBA" id="ARBA00000085"/>
    </source>
</evidence>
<dbReference type="EC" id="2.7.13.3" evidence="2"/>
<sequence>MRPRHLSRLRPLLEPVAGSVFLVLWVVAEIGRNTGLASFGFYVMLGLYSLAMAVARVAPRWALGIIVVVPFLQMLGAAGVTPLQRLVAPLESTSWPIAGAAVFVAFAVGLSAGTPIRIAAAAVGVLQAACVGFAIASGGRWPSWTGYGETVIGRGSVSLQWALILSGVAASLYLAALGLGIALQLGGRGLQVRERLEVAEADLEVAGVELRIAQERSGIAQEVHDVLAHSLAVVVAVADGSRFLRETRPETTEEALREIAGTARSALLDLRGLIEELTDDAHRPQPGLADLPALIRGMAATGMRVDLRTSGCPGGLTPSQQLSVYRIVQESLTNALKHARGTATVDVSFVWEGPGLALTVRSRGSEPEPDPASTLPPARSRGGFGVGSMQERARLAGGWLTAERTDPEEGDATDGHLVTAFLPTYGEHRGDARRPAEARAADDRVADERAEDAARPTSPRAGSASSSSTTSGCSSTASACSSSRSPTSTSSARRPTGARPSTS</sequence>
<dbReference type="GO" id="GO:0016020">
    <property type="term" value="C:membrane"/>
    <property type="evidence" value="ECO:0007669"/>
    <property type="project" value="InterPro"/>
</dbReference>
<name>A0A251YCR8_9MICO</name>
<comment type="caution">
    <text evidence="13">The sequence shown here is derived from an EMBL/GenBank/DDBJ whole genome shotgun (WGS) entry which is preliminary data.</text>
</comment>
<proteinExistence type="predicted"/>
<keyword evidence="8" id="KW-0902">Two-component regulatory system</keyword>
<evidence type="ECO:0000256" key="9">
    <source>
        <dbReference type="SAM" id="MobiDB-lite"/>
    </source>
</evidence>
<dbReference type="EMBL" id="MDJW01000006">
    <property type="protein sequence ID" value="OUE21923.1"/>
    <property type="molecule type" value="Genomic_DNA"/>
</dbReference>
<dbReference type="Pfam" id="PF07730">
    <property type="entry name" value="HisKA_3"/>
    <property type="match status" value="1"/>
</dbReference>
<feature type="transmembrane region" description="Helical" evidence="10">
    <location>
        <begin position="119"/>
        <end position="141"/>
    </location>
</feature>
<dbReference type="Pfam" id="PF02518">
    <property type="entry name" value="HATPase_c"/>
    <property type="match status" value="1"/>
</dbReference>
<evidence type="ECO:0000256" key="4">
    <source>
        <dbReference type="ARBA" id="ARBA00022679"/>
    </source>
</evidence>
<evidence type="ECO:0000259" key="12">
    <source>
        <dbReference type="Pfam" id="PF07730"/>
    </source>
</evidence>
<evidence type="ECO:0000313" key="13">
    <source>
        <dbReference type="EMBL" id="OUE21923.1"/>
    </source>
</evidence>
<keyword evidence="3" id="KW-0597">Phosphoprotein</keyword>
<feature type="compositionally biased region" description="Basic and acidic residues" evidence="9">
    <location>
        <begin position="426"/>
        <end position="454"/>
    </location>
</feature>
<evidence type="ECO:0000256" key="7">
    <source>
        <dbReference type="ARBA" id="ARBA00022840"/>
    </source>
</evidence>
<dbReference type="PANTHER" id="PTHR24421">
    <property type="entry name" value="NITRATE/NITRITE SENSOR PROTEIN NARX-RELATED"/>
    <property type="match status" value="1"/>
</dbReference>
<dbReference type="RefSeq" id="WP_086520315.1">
    <property type="nucleotide sequence ID" value="NZ_MDJW01000006.1"/>
</dbReference>
<feature type="domain" description="Signal transduction histidine kinase subgroup 3 dimerisation and phosphoacceptor" evidence="12">
    <location>
        <begin position="215"/>
        <end position="279"/>
    </location>
</feature>
<keyword evidence="10" id="KW-1133">Transmembrane helix</keyword>
<dbReference type="AlphaFoldDB" id="A0A251YCR8"/>
<feature type="compositionally biased region" description="Low complexity" evidence="9">
    <location>
        <begin position="455"/>
        <end position="503"/>
    </location>
</feature>
<dbReference type="InterPro" id="IPR050482">
    <property type="entry name" value="Sensor_HK_TwoCompSys"/>
</dbReference>
<accession>A0A251YCR8</accession>
<evidence type="ECO:0000256" key="6">
    <source>
        <dbReference type="ARBA" id="ARBA00022777"/>
    </source>
</evidence>
<evidence type="ECO:0000256" key="5">
    <source>
        <dbReference type="ARBA" id="ARBA00022741"/>
    </source>
</evidence>